<dbReference type="VEuPathDB" id="FungiDB:PC110_g15116"/>
<sequence length="531" mass="59374">MQQEITPTFTENELLELLALLDDAIWTRGNEERQKSTIENARLRDLVREQVTAFTTLQRSLEKIPALNQNDVFPAVNERATDPRECKELYQDLSRNLSKLYSTGVDTMRNRWPSPSLDGNKKTQVFEDFMESLGSDDDVGVLRASDGSLSENTSSASSPPPMDLNSKRKGGATASATMPVPSNVKPKRKRRKHELDHLRAVAAELEKKLNVLNRDEGQPDANHFWKHISNQLMTERQRTVGENARLRQLVREQVKSVKAIQRTLDKTPDLSKMGIAPECSALNGMTQCQSRTSKDLYRELFKNISSSYSSGVGNLLLQQPCMPAPSLVGKRKMNMEMETDGECGPQMCLQFVESRLIPCSLLRIGDHAWDFLSGSNSHEDFQMALQNQGNEMFGHCTVTNPSGSRQSLGNIAVRRYYESNKLTFVWECDGLCSHDGAASSMHVHQKGWCVFEPTEEDPQNATIFRACVRMTPTLADSSNSFTDSAKAVGQTTEIVIENYEKTVVYIFDAVLASLACEAPHSKVVQSDHLSS</sequence>
<feature type="region of interest" description="Disordered" evidence="1">
    <location>
        <begin position="137"/>
        <end position="192"/>
    </location>
</feature>
<dbReference type="Proteomes" id="UP000697107">
    <property type="component" value="Unassembled WGS sequence"/>
</dbReference>
<gene>
    <name evidence="2" type="ORF">PC118_g7321</name>
</gene>
<protein>
    <submittedName>
        <fullName evidence="2">Uncharacterized protein</fullName>
    </submittedName>
</protein>
<dbReference type="AlphaFoldDB" id="A0A8T1G9R0"/>
<organism evidence="2 3">
    <name type="scientific">Phytophthora cactorum</name>
    <dbReference type="NCBI Taxonomy" id="29920"/>
    <lineage>
        <taxon>Eukaryota</taxon>
        <taxon>Sar</taxon>
        <taxon>Stramenopiles</taxon>
        <taxon>Oomycota</taxon>
        <taxon>Peronosporomycetes</taxon>
        <taxon>Peronosporales</taxon>
        <taxon>Peronosporaceae</taxon>
        <taxon>Phytophthora</taxon>
    </lineage>
</organism>
<proteinExistence type="predicted"/>
<name>A0A8T1G9R0_9STRA</name>
<evidence type="ECO:0000313" key="3">
    <source>
        <dbReference type="Proteomes" id="UP000697107"/>
    </source>
</evidence>
<comment type="caution">
    <text evidence="2">The sequence shown here is derived from an EMBL/GenBank/DDBJ whole genome shotgun (WGS) entry which is preliminary data.</text>
</comment>
<dbReference type="EMBL" id="RCML01000173">
    <property type="protein sequence ID" value="KAG2987373.1"/>
    <property type="molecule type" value="Genomic_DNA"/>
</dbReference>
<feature type="compositionally biased region" description="Polar residues" evidence="1">
    <location>
        <begin position="147"/>
        <end position="157"/>
    </location>
</feature>
<evidence type="ECO:0000256" key="1">
    <source>
        <dbReference type="SAM" id="MobiDB-lite"/>
    </source>
</evidence>
<evidence type="ECO:0000313" key="2">
    <source>
        <dbReference type="EMBL" id="KAG2987373.1"/>
    </source>
</evidence>
<reference evidence="2" key="1">
    <citation type="submission" date="2018-10" db="EMBL/GenBank/DDBJ databases">
        <title>Effector identification in a new, highly contiguous assembly of the strawberry crown rot pathogen Phytophthora cactorum.</title>
        <authorList>
            <person name="Armitage A.D."/>
            <person name="Nellist C.F."/>
            <person name="Bates H."/>
            <person name="Vickerstaff R.J."/>
            <person name="Harrison R.J."/>
        </authorList>
    </citation>
    <scope>NUCLEOTIDE SEQUENCE</scope>
    <source>
        <strain evidence="2">P415</strain>
    </source>
</reference>
<accession>A0A8T1G9R0</accession>